<evidence type="ECO:0000256" key="2">
    <source>
        <dbReference type="SAM" id="MobiDB-lite"/>
    </source>
</evidence>
<dbReference type="EMBL" id="BKCJ010002186">
    <property type="protein sequence ID" value="GEU46846.1"/>
    <property type="molecule type" value="Genomic_DNA"/>
</dbReference>
<dbReference type="GO" id="GO:0015074">
    <property type="term" value="P:DNA integration"/>
    <property type="evidence" value="ECO:0007669"/>
    <property type="project" value="InterPro"/>
</dbReference>
<dbReference type="GO" id="GO:0008270">
    <property type="term" value="F:zinc ion binding"/>
    <property type="evidence" value="ECO:0007669"/>
    <property type="project" value="InterPro"/>
</dbReference>
<dbReference type="PANTHER" id="PTHR42648">
    <property type="entry name" value="TRANSPOSASE, PUTATIVE-RELATED"/>
    <property type="match status" value="1"/>
</dbReference>
<proteinExistence type="predicted"/>
<dbReference type="GO" id="GO:0006508">
    <property type="term" value="P:proteolysis"/>
    <property type="evidence" value="ECO:0007669"/>
    <property type="project" value="UniProtKB-KW"/>
</dbReference>
<comment type="caution">
    <text evidence="4">The sequence shown here is derived from an EMBL/GenBank/DDBJ whole genome shotgun (WGS) entry which is preliminary data.</text>
</comment>
<dbReference type="InterPro" id="IPR012337">
    <property type="entry name" value="RNaseH-like_sf"/>
</dbReference>
<dbReference type="SUPFAM" id="SSF53098">
    <property type="entry name" value="Ribonuclease H-like"/>
    <property type="match status" value="1"/>
</dbReference>
<feature type="compositionally biased region" description="Basic and acidic residues" evidence="2">
    <location>
        <begin position="531"/>
        <end position="559"/>
    </location>
</feature>
<dbReference type="SUPFAM" id="SSF57756">
    <property type="entry name" value="Retrovirus zinc finger-like domains"/>
    <property type="match status" value="1"/>
</dbReference>
<dbReference type="PROSITE" id="PS50994">
    <property type="entry name" value="INTEGRASE"/>
    <property type="match status" value="1"/>
</dbReference>
<feature type="domain" description="Integrase catalytic" evidence="3">
    <location>
        <begin position="467"/>
        <end position="567"/>
    </location>
</feature>
<evidence type="ECO:0000313" key="4">
    <source>
        <dbReference type="EMBL" id="GEU46846.1"/>
    </source>
</evidence>
<reference evidence="4" key="1">
    <citation type="journal article" date="2019" name="Sci. Rep.">
        <title>Draft genome of Tanacetum cinerariifolium, the natural source of mosquito coil.</title>
        <authorList>
            <person name="Yamashiro T."/>
            <person name="Shiraishi A."/>
            <person name="Satake H."/>
            <person name="Nakayama K."/>
        </authorList>
    </citation>
    <scope>NUCLEOTIDE SEQUENCE</scope>
</reference>
<dbReference type="Gene3D" id="3.30.420.10">
    <property type="entry name" value="Ribonuclease H-like superfamily/Ribonuclease H"/>
    <property type="match status" value="1"/>
</dbReference>
<organism evidence="4">
    <name type="scientific">Tanacetum cinerariifolium</name>
    <name type="common">Dalmatian daisy</name>
    <name type="synonym">Chrysanthemum cinerariifolium</name>
    <dbReference type="NCBI Taxonomy" id="118510"/>
    <lineage>
        <taxon>Eukaryota</taxon>
        <taxon>Viridiplantae</taxon>
        <taxon>Streptophyta</taxon>
        <taxon>Embryophyta</taxon>
        <taxon>Tracheophyta</taxon>
        <taxon>Spermatophyta</taxon>
        <taxon>Magnoliopsida</taxon>
        <taxon>eudicotyledons</taxon>
        <taxon>Gunneridae</taxon>
        <taxon>Pentapetalae</taxon>
        <taxon>asterids</taxon>
        <taxon>campanulids</taxon>
        <taxon>Asterales</taxon>
        <taxon>Asteraceae</taxon>
        <taxon>Asteroideae</taxon>
        <taxon>Anthemideae</taxon>
        <taxon>Anthemidinae</taxon>
        <taxon>Tanacetum</taxon>
    </lineage>
</organism>
<dbReference type="InterPro" id="IPR036875">
    <property type="entry name" value="Znf_CCHC_sf"/>
</dbReference>
<dbReference type="InterPro" id="IPR001584">
    <property type="entry name" value="Integrase_cat-core"/>
</dbReference>
<dbReference type="GO" id="GO:0008233">
    <property type="term" value="F:peptidase activity"/>
    <property type="evidence" value="ECO:0007669"/>
    <property type="project" value="UniProtKB-KW"/>
</dbReference>
<protein>
    <recommendedName>
        <fullName evidence="3">Integrase catalytic domain-containing protein</fullName>
    </recommendedName>
</protein>
<keyword evidence="1" id="KW-0645">Protease</keyword>
<evidence type="ECO:0000256" key="1">
    <source>
        <dbReference type="ARBA" id="ARBA00022670"/>
    </source>
</evidence>
<dbReference type="InterPro" id="IPR025724">
    <property type="entry name" value="GAG-pre-integrase_dom"/>
</dbReference>
<name>A0A6L2KBX8_TANCI</name>
<feature type="region of interest" description="Disordered" evidence="2">
    <location>
        <begin position="526"/>
        <end position="559"/>
    </location>
</feature>
<dbReference type="InterPro" id="IPR039537">
    <property type="entry name" value="Retrotran_Ty1/copia-like"/>
</dbReference>
<dbReference type="PANTHER" id="PTHR42648:SF32">
    <property type="entry name" value="RIBONUCLEASE H-LIKE DOMAIN, GAG-PRE-INTEGRASE DOMAIN PROTEIN-RELATED"/>
    <property type="match status" value="1"/>
</dbReference>
<dbReference type="Pfam" id="PF22936">
    <property type="entry name" value="Pol_BBD"/>
    <property type="match status" value="1"/>
</dbReference>
<gene>
    <name evidence="4" type="ORF">Tci_018824</name>
</gene>
<dbReference type="GO" id="GO:0003676">
    <property type="term" value="F:nucleic acid binding"/>
    <property type="evidence" value="ECO:0007669"/>
    <property type="project" value="InterPro"/>
</dbReference>
<dbReference type="AlphaFoldDB" id="A0A6L2KBX8"/>
<sequence>MVSALKLPVIVNGDSVSSVASANTEGPIPPKIAEQKLARQNKLKAKITLMLAILNEHLLKFHACKDAKSLWKAIKNKFGGNKELKKMQKTILKQNYENFEDTNLKLLRSLPPAWNNIALIMRNKSDQDTLCIDDLYNNLKLDNEDLEQINTDDLKEMDLKWQVAMFTMRVKRFIKRTGRKLDLNGKETVGFDKTKVECYNYNRRGHFARECKELRNQGNRNKDAPTRNEPVDTSTINALVVQPGISGYDWSFQAEEELINFALMAYTSQSSSNKTGLGYDGHANESEVLNNVVDSCESNGDDNQINDRFKKGNPQYALHNQGIFDSGCSRHMIGNKSYLIDYQKLDGGFVAFGGNAKGGKITRKCKTRIGKLDLEDVYFVKELKFNLFSVSQMCDKKISVLFTATEYVILSPDFKLLDESKVLLKATLDESNLRHKRLGHINFKTMNKLVRRNLVRGIENQMDHKVKTIRCDNGTEFNNRIMNEFCEMKGFRKEFSVARTPQQNAVAKRKNRTLIEAARTMLADSKFTKVPRKENRVQDPAKEGDKNDQEKDLRYQEEPLRKQFELESERLFGQREAANTNSTNRLNIVGSPVNAVSSFFTTVDPGRERAQRNKFESMFGQDKDDNGNMIFTHVSAVGSTYVYLGGSIPVNASCNTRKNVSQRKYVVDQWWVDVTAAVAAAWWWGSAVVMMEMEDDDGGKRDVPDLVDRW</sequence>
<dbReference type="InterPro" id="IPR054722">
    <property type="entry name" value="PolX-like_BBD"/>
</dbReference>
<accession>A0A6L2KBX8</accession>
<evidence type="ECO:0000259" key="3">
    <source>
        <dbReference type="PROSITE" id="PS50994"/>
    </source>
</evidence>
<dbReference type="Pfam" id="PF13976">
    <property type="entry name" value="gag_pre-integrs"/>
    <property type="match status" value="1"/>
</dbReference>
<keyword evidence="1" id="KW-0378">Hydrolase</keyword>
<dbReference type="InterPro" id="IPR036397">
    <property type="entry name" value="RNaseH_sf"/>
</dbReference>